<reference evidence="1" key="1">
    <citation type="submission" date="2021-01" db="EMBL/GenBank/DDBJ databases">
        <authorList>
            <consortium name="Genoscope - CEA"/>
            <person name="William W."/>
        </authorList>
    </citation>
    <scope>NUCLEOTIDE SEQUENCE</scope>
</reference>
<organism evidence="1">
    <name type="scientific">Brassica napus</name>
    <name type="common">Rape</name>
    <dbReference type="NCBI Taxonomy" id="3708"/>
    <lineage>
        <taxon>Eukaryota</taxon>
        <taxon>Viridiplantae</taxon>
        <taxon>Streptophyta</taxon>
        <taxon>Embryophyta</taxon>
        <taxon>Tracheophyta</taxon>
        <taxon>Spermatophyta</taxon>
        <taxon>Magnoliopsida</taxon>
        <taxon>eudicotyledons</taxon>
        <taxon>Gunneridae</taxon>
        <taxon>Pentapetalae</taxon>
        <taxon>rosids</taxon>
        <taxon>malvids</taxon>
        <taxon>Brassicales</taxon>
        <taxon>Brassicaceae</taxon>
        <taxon>Brassiceae</taxon>
        <taxon>Brassica</taxon>
    </lineage>
</organism>
<proteinExistence type="predicted"/>
<gene>
    <name evidence="1" type="ORF">DARMORV10_C05P35470.1</name>
</gene>
<dbReference type="EMBL" id="HG994369">
    <property type="protein sequence ID" value="CAF1929822.1"/>
    <property type="molecule type" value="Genomic_DNA"/>
</dbReference>
<name>A0A816KQZ6_BRANA</name>
<dbReference type="Proteomes" id="UP001295469">
    <property type="component" value="Chromosome C05"/>
</dbReference>
<protein>
    <submittedName>
        <fullName evidence="1">(rape) hypothetical protein</fullName>
    </submittedName>
</protein>
<evidence type="ECO:0000313" key="1">
    <source>
        <dbReference type="EMBL" id="CAF1929822.1"/>
    </source>
</evidence>
<dbReference type="AlphaFoldDB" id="A0A816KQZ6"/>
<dbReference type="Gramene" id="CDY04312">
    <property type="protein sequence ID" value="CDY04312"/>
    <property type="gene ID" value="GSBRNA2T00118125001"/>
</dbReference>
<sequence length="119" mass="13518">MCPMGVTFTSEIKPNPLQKPNIKPNTENTKLINQKTFCLSTCLELGLHRRHVLHEGKRLQSRQNWHRVTLHLITSLSPSPLPLKIFFFFIGCDIYQEASNNLVTAVVETPTLIVSFNSS</sequence>
<accession>A0A816KQZ6</accession>